<dbReference type="InterPro" id="IPR051154">
    <property type="entry name" value="Prespore-cell_inducing_factor"/>
</dbReference>
<keyword evidence="4" id="KW-0472">Membrane</keyword>
<organism evidence="6 7">
    <name type="scientific">Sarcina ventriculi</name>
    <name type="common">Clostridium ventriculi</name>
    <dbReference type="NCBI Taxonomy" id="1267"/>
    <lineage>
        <taxon>Bacteria</taxon>
        <taxon>Bacillati</taxon>
        <taxon>Bacillota</taxon>
        <taxon>Clostridia</taxon>
        <taxon>Eubacteriales</taxon>
        <taxon>Clostridiaceae</taxon>
        <taxon>Sarcina</taxon>
    </lineage>
</organism>
<dbReference type="PROSITE" id="PS51820">
    <property type="entry name" value="PA14"/>
    <property type="match status" value="1"/>
</dbReference>
<reference evidence="6 7" key="1">
    <citation type="submission" date="2015-09" db="EMBL/GenBank/DDBJ databases">
        <authorList>
            <consortium name="Pathogen Informatics"/>
        </authorList>
    </citation>
    <scope>NUCLEOTIDE SEQUENCE [LARGE SCALE GENOMIC DNA]</scope>
    <source>
        <strain evidence="6 7">2789STDY5834858</strain>
    </source>
</reference>
<sequence length="808" mass="92461">MKRLRMFTIISLLITNIIYIISTLGVQIVQATQEDDLSVWSISDESDVIEFPVTIRDFRMDYVLFDADLTKFPYLGAGMVAENLDNNKKPIFTQSSIKQVAESLNENLNEVYERNKRNQYYTNVFERILKNKEGNEREKNERLGTYEGAKALYDSNQLSISSINTCYEYVYYIMNNWFKDVNGSENLNVQDNDTRFLKLEKQDRGKYVFDSGKDGFFPLDNKGFGNEEFVKEDNSIFTLWHNFHFTLESHSSFSFNGEDELTFNFSGDDDVWVYLDGKLVIDLGGIHAKQDASFTIKKDESDKRYGIVSYTLGDKSRNFKIEINKLYNFDFFYMERHTAESNLKIETNIKFIPKMSVSKNAYLINDNNEKIELTNDSYVYPGETIYYEFSLKNNGNVPLTNVEFVDKMLGVTINKDGVHKDNNKIQDSDLEIIKKNKDNVIGSGLSALESLDVDEIIVVQSKELLKYLVSDSDATNGVVENTVISSATHKESETSLRNDGQASVKVQIKDIPITPDESDNKININITKDIEKVTREEEIIFEKQSGERFIGELYPGDKVEFLFEITNNTITPNGTAVAVENLSLKDELTNYKINNDDWEFYLINDDGEEEKINADNFCIDKGKTMKIRAKGWTVPSKLKCDSNGELIKDETNTVTLFKNAGDNLKKISDASVEMRLAPLSLKVKKVVENAVLNDTSFTLKLIGKNENGEIKEQINVEAIPDKEYEFTNLTYGLTYELFEVVPMNYELVSNCFKDKLSSTKSLKTIKMTTLTNNYIGVITNRFKNSNLFYDSSNKKNTIKYDATVSITN</sequence>
<keyword evidence="3" id="KW-0325">Glycoprotein</keyword>
<dbReference type="InterPro" id="IPR011658">
    <property type="entry name" value="PA14_dom"/>
</dbReference>
<proteinExistence type="inferred from homology"/>
<dbReference type="RefSeq" id="WP_055258223.1">
    <property type="nucleotide sequence ID" value="NZ_CABIXL010000003.1"/>
</dbReference>
<accession>A0ABM9UQ92</accession>
<dbReference type="EMBL" id="CYZR01000003">
    <property type="protein sequence ID" value="CUN74845.1"/>
    <property type="molecule type" value="Genomic_DNA"/>
</dbReference>
<evidence type="ECO:0000256" key="1">
    <source>
        <dbReference type="ARBA" id="ARBA00008709"/>
    </source>
</evidence>
<evidence type="ECO:0000256" key="3">
    <source>
        <dbReference type="ARBA" id="ARBA00023180"/>
    </source>
</evidence>
<dbReference type="InterPro" id="IPR011874">
    <property type="entry name" value="Fibro_Slime"/>
</dbReference>
<feature type="transmembrane region" description="Helical" evidence="4">
    <location>
        <begin position="7"/>
        <end position="29"/>
    </location>
</feature>
<evidence type="ECO:0000256" key="2">
    <source>
        <dbReference type="ARBA" id="ARBA00022729"/>
    </source>
</evidence>
<dbReference type="Pfam" id="PF07691">
    <property type="entry name" value="PA14"/>
    <property type="match status" value="1"/>
</dbReference>
<comment type="caution">
    <text evidence="6">The sequence shown here is derived from an EMBL/GenBank/DDBJ whole genome shotgun (WGS) entry which is preliminary data.</text>
</comment>
<dbReference type="InterPro" id="IPR037524">
    <property type="entry name" value="PA14/GLEYA"/>
</dbReference>
<keyword evidence="4" id="KW-0812">Transmembrane</keyword>
<comment type="similarity">
    <text evidence="1">Belongs to the prespore-cell-inducing factor family.</text>
</comment>
<keyword evidence="7" id="KW-1185">Reference proteome</keyword>
<dbReference type="NCBIfam" id="TIGR01451">
    <property type="entry name" value="B_ant_repeat"/>
    <property type="match status" value="1"/>
</dbReference>
<dbReference type="InterPro" id="IPR047589">
    <property type="entry name" value="DUF11_rpt"/>
</dbReference>
<evidence type="ECO:0000259" key="5">
    <source>
        <dbReference type="PROSITE" id="PS51820"/>
    </source>
</evidence>
<dbReference type="Proteomes" id="UP000095488">
    <property type="component" value="Unassembled WGS sequence"/>
</dbReference>
<dbReference type="NCBIfam" id="TIGR02148">
    <property type="entry name" value="Fibro_Slime"/>
    <property type="match status" value="1"/>
</dbReference>
<dbReference type="PANTHER" id="PTHR31137">
    <property type="entry name" value="PROTEIN PSIB-RELATED-RELATED"/>
    <property type="match status" value="1"/>
</dbReference>
<keyword evidence="2" id="KW-0732">Signal</keyword>
<evidence type="ECO:0000313" key="6">
    <source>
        <dbReference type="EMBL" id="CUN74845.1"/>
    </source>
</evidence>
<protein>
    <submittedName>
        <fullName evidence="6">Fibro-slime domain</fullName>
    </submittedName>
</protein>
<evidence type="ECO:0000313" key="7">
    <source>
        <dbReference type="Proteomes" id="UP000095488"/>
    </source>
</evidence>
<gene>
    <name evidence="6" type="ORF">ERS852473_00977</name>
</gene>
<feature type="domain" description="PA14" evidence="5">
    <location>
        <begin position="198"/>
        <end position="361"/>
    </location>
</feature>
<evidence type="ECO:0000256" key="4">
    <source>
        <dbReference type="SAM" id="Phobius"/>
    </source>
</evidence>
<keyword evidence="4" id="KW-1133">Transmembrane helix</keyword>
<name>A0ABM9UQ92_SARVE</name>